<evidence type="ECO:0000313" key="5">
    <source>
        <dbReference type="EMBL" id="CAB9505150.1"/>
    </source>
</evidence>
<dbReference type="SUPFAM" id="SSF48403">
    <property type="entry name" value="Ankyrin repeat"/>
    <property type="match status" value="1"/>
</dbReference>
<feature type="compositionally biased region" description="Low complexity" evidence="4">
    <location>
        <begin position="797"/>
        <end position="810"/>
    </location>
</feature>
<dbReference type="InterPro" id="IPR036770">
    <property type="entry name" value="Ankyrin_rpt-contain_sf"/>
</dbReference>
<keyword evidence="2 3" id="KW-0040">ANK repeat</keyword>
<dbReference type="PANTHER" id="PTHR24198:SF165">
    <property type="entry name" value="ANKYRIN REPEAT-CONTAINING PROTEIN-RELATED"/>
    <property type="match status" value="1"/>
</dbReference>
<evidence type="ECO:0000256" key="2">
    <source>
        <dbReference type="ARBA" id="ARBA00023043"/>
    </source>
</evidence>
<evidence type="ECO:0008006" key="7">
    <source>
        <dbReference type="Google" id="ProtNLM"/>
    </source>
</evidence>
<feature type="compositionally biased region" description="Pro residues" evidence="4">
    <location>
        <begin position="267"/>
        <end position="277"/>
    </location>
</feature>
<dbReference type="InterPro" id="IPR011333">
    <property type="entry name" value="SKP1/BTB/POZ_sf"/>
</dbReference>
<evidence type="ECO:0000256" key="4">
    <source>
        <dbReference type="SAM" id="MobiDB-lite"/>
    </source>
</evidence>
<accession>A0A9N8HAD8</accession>
<dbReference type="EMBL" id="CAICTM010000219">
    <property type="protein sequence ID" value="CAB9505150.1"/>
    <property type="molecule type" value="Genomic_DNA"/>
</dbReference>
<dbReference type="InterPro" id="IPR002110">
    <property type="entry name" value="Ankyrin_rpt"/>
</dbReference>
<keyword evidence="6" id="KW-1185">Reference proteome</keyword>
<feature type="region of interest" description="Disordered" evidence="4">
    <location>
        <begin position="1"/>
        <end position="196"/>
    </location>
</feature>
<reference evidence="5" key="1">
    <citation type="submission" date="2020-06" db="EMBL/GenBank/DDBJ databases">
        <authorList>
            <consortium name="Plant Systems Biology data submission"/>
        </authorList>
    </citation>
    <scope>NUCLEOTIDE SEQUENCE</scope>
    <source>
        <strain evidence="5">D6</strain>
    </source>
</reference>
<feature type="compositionally biased region" description="Basic residues" evidence="4">
    <location>
        <begin position="45"/>
        <end position="54"/>
    </location>
</feature>
<feature type="compositionally biased region" description="Polar residues" evidence="4">
    <location>
        <begin position="142"/>
        <end position="154"/>
    </location>
</feature>
<dbReference type="PANTHER" id="PTHR24198">
    <property type="entry name" value="ANKYRIN REPEAT AND PROTEIN KINASE DOMAIN-CONTAINING PROTEIN"/>
    <property type="match status" value="1"/>
</dbReference>
<evidence type="ECO:0000313" key="6">
    <source>
        <dbReference type="Proteomes" id="UP001153069"/>
    </source>
</evidence>
<dbReference type="OrthoDB" id="46010at2759"/>
<dbReference type="Pfam" id="PF12796">
    <property type="entry name" value="Ank_2"/>
    <property type="match status" value="2"/>
</dbReference>
<feature type="compositionally biased region" description="Basic and acidic residues" evidence="4">
    <location>
        <begin position="78"/>
        <end position="91"/>
    </location>
</feature>
<feature type="compositionally biased region" description="Basic residues" evidence="4">
    <location>
        <begin position="117"/>
        <end position="132"/>
    </location>
</feature>
<feature type="compositionally biased region" description="Polar residues" evidence="4">
    <location>
        <begin position="354"/>
        <end position="370"/>
    </location>
</feature>
<evidence type="ECO:0000256" key="3">
    <source>
        <dbReference type="PROSITE-ProRule" id="PRU00023"/>
    </source>
</evidence>
<dbReference type="SMART" id="SM00248">
    <property type="entry name" value="ANK"/>
    <property type="match status" value="8"/>
</dbReference>
<evidence type="ECO:0000256" key="1">
    <source>
        <dbReference type="ARBA" id="ARBA00022737"/>
    </source>
</evidence>
<feature type="compositionally biased region" description="Basic and acidic residues" evidence="4">
    <location>
        <begin position="766"/>
        <end position="787"/>
    </location>
</feature>
<feature type="compositionally biased region" description="Basic residues" evidence="4">
    <location>
        <begin position="92"/>
        <end position="102"/>
    </location>
</feature>
<name>A0A9N8HAD8_9STRA</name>
<dbReference type="Proteomes" id="UP001153069">
    <property type="component" value="Unassembled WGS sequence"/>
</dbReference>
<feature type="region of interest" description="Disordered" evidence="4">
    <location>
        <begin position="238"/>
        <end position="281"/>
    </location>
</feature>
<feature type="region of interest" description="Disordered" evidence="4">
    <location>
        <begin position="202"/>
        <end position="221"/>
    </location>
</feature>
<comment type="caution">
    <text evidence="5">The sequence shown here is derived from an EMBL/GenBank/DDBJ whole genome shotgun (WGS) entry which is preliminary data.</text>
</comment>
<organism evidence="5 6">
    <name type="scientific">Seminavis robusta</name>
    <dbReference type="NCBI Taxonomy" id="568900"/>
    <lineage>
        <taxon>Eukaryota</taxon>
        <taxon>Sar</taxon>
        <taxon>Stramenopiles</taxon>
        <taxon>Ochrophyta</taxon>
        <taxon>Bacillariophyta</taxon>
        <taxon>Bacillariophyceae</taxon>
        <taxon>Bacillariophycidae</taxon>
        <taxon>Naviculales</taxon>
        <taxon>Naviculaceae</taxon>
        <taxon>Seminavis</taxon>
    </lineage>
</organism>
<feature type="compositionally biased region" description="Basic and acidic residues" evidence="4">
    <location>
        <begin position="202"/>
        <end position="213"/>
    </location>
</feature>
<feature type="region of interest" description="Disordered" evidence="4">
    <location>
        <begin position="765"/>
        <end position="812"/>
    </location>
</feature>
<sequence length="1364" mass="150341">MPLRADAAAFVPSFPTSSVPDSSISSRPTDNHESPSLSNQSTKQKERRNKKKKKNITDGAVKNPHAPSSVGTSNDQEEPLRTDPKYQEKPNHQRQPKKKKNHNLNQKKPEGGPQKTTGKRNNQKQRKKRAQKKKDLQKSNEQEQTVDIQSTNVADDNVVDDSLALDQFPSLGSAPDDHELGTAAEEPSGHAWANVAAVVPKDLEDTTTEEEHSIVVPSISGGIRLTLLKPTSHTLAADHPSCLDDENNKERPSSLLEDSGNDEKPKPPLGDVPVTPPKRPRVAIAKLRDRWWDLLRKQQQRENQAPKEEAKEPIAKHHDKEKVEVTTPFAAAEEYVELSSLQFYNGKVAHSGDHNSNQNAVHQQQPDSQSTIDMNRLQKYLECSHPLHYAIVERDREAVQALTTVVSPPPRAVESADSGRTKLLVLGKSITDLSPLQLAVKLDTPDLLHRLLRTMATQKDHARRYNHTTVESAFPMDRGACEFPTPLMMAAELGHESCAQILLSSSSSSGEALVSTRDETGNNALHYCCRGSASSPTLLQSLLEVVVNAGGTLPFKVLMCKNNTLGQTPLHVACQEGRAELVEIFLAVCGSSSCFSIFVKILAMQDKQGQTPLLAAIASGSTDLVMTLLMWRGNHHHHHMGTKQRQKASTVQQQQQQQQQTTITGKDICPLVWAVTKAPAIHSADMVRLLLEFHTPAFLTTSSRSPSSSTEENHGYDLTQALWQAVLRSSTHNQSSKQQAAEEQLGEEELLEILHALVEAGANPCEVREQKKTSIPEQMKRWTDPKHQHAKRQTDISSDSAQQQSANNNNCGSSDVLARASGTTVLTLAAALGHVPTLTALLDSLIAYRKKIKTSRRRDPTLRKQPESFFRGLERIEETELRTALSDSLVTSLYLGYADDSDGNDGKIGTSDEYLACSLVLFRKGARLDSACLARLKASLGTPILRRVDEVISGNDGVSSAAIWRPLASHYYNFRSGYRRENVMLSRPDNGDSQDVNLSMEDRSQLMYRLPWFRKMLLASHGSHCEWIDPRSIPPERKNRDKEVGFHEAIQADRVVLVTENGDGEIGVHGLVVSQQSAKLAAAIRFARTSSNSFPNVGEQQPKLIEVDLQSTPTKLVLLMLQHLYHGSIVCGLPSDDEQCRETLLDLLLLSEEYLCPSFAQECEMRLLSQDPRKCFCWSCNRATTLKATRSSTGGYGGDDEEVVYAVDGPSKLITPESVLDVIAVAQHLEESNMGIPKDEGYRMDFSIRLSTFPTTSNAQTNASSASEWMPLSSQKPLAALHEVAMNVLLYNFANVLKSEAFAAQLQDSLAGSCTSQNEAPALLLRMCLDELVAASDFRDAWDLTSLNKKTLMASTKTAGSHGS</sequence>
<feature type="repeat" description="ANK" evidence="3">
    <location>
        <begin position="565"/>
        <end position="586"/>
    </location>
</feature>
<dbReference type="PROSITE" id="PS50088">
    <property type="entry name" value="ANK_REPEAT"/>
    <property type="match status" value="1"/>
</dbReference>
<feature type="compositionally biased region" description="Basic residues" evidence="4">
    <location>
        <begin position="636"/>
        <end position="646"/>
    </location>
</feature>
<feature type="region of interest" description="Disordered" evidence="4">
    <location>
        <begin position="349"/>
        <end position="370"/>
    </location>
</feature>
<feature type="compositionally biased region" description="Low complexity" evidence="4">
    <location>
        <begin position="12"/>
        <end position="28"/>
    </location>
</feature>
<dbReference type="Gene3D" id="1.25.40.20">
    <property type="entry name" value="Ankyrin repeat-containing domain"/>
    <property type="match status" value="2"/>
</dbReference>
<dbReference type="PROSITE" id="PS50297">
    <property type="entry name" value="ANK_REP_REGION"/>
    <property type="match status" value="1"/>
</dbReference>
<feature type="region of interest" description="Disordered" evidence="4">
    <location>
        <begin position="299"/>
        <end position="320"/>
    </location>
</feature>
<gene>
    <name evidence="5" type="ORF">SEMRO_220_G090730.1</name>
</gene>
<protein>
    <recommendedName>
        <fullName evidence="7">BTB domain-containing protein</fullName>
    </recommendedName>
</protein>
<dbReference type="Gene3D" id="3.30.710.10">
    <property type="entry name" value="Potassium Channel Kv1.1, Chain A"/>
    <property type="match status" value="1"/>
</dbReference>
<feature type="region of interest" description="Disordered" evidence="4">
    <location>
        <begin position="636"/>
        <end position="659"/>
    </location>
</feature>
<proteinExistence type="predicted"/>
<keyword evidence="1" id="KW-0677">Repeat</keyword>